<sequence>MVALRRCLRQGKVRMVMRVTKRAKIIWGVLLALSLAFAGLLAARRFSSSPTPPSVAVAAPVQKKSAPQAASGKKDAGRIPDAVPVSNTIAQAVAGRLGRITELQAQEQELRLEASIAKLRKEKEEALRAPAVPLSLPALTPPAASSPAPAAVERRSGGGLRVVSVQGVGGQLSATVRTGSGQVVVRPGSRLGDAVVTSISRHGVTVRRGGKISSLPFE</sequence>
<name>A0A1G7K9S1_9BACT</name>
<dbReference type="EMBL" id="FNBX01000004">
    <property type="protein sequence ID" value="SDF33905.1"/>
    <property type="molecule type" value="Genomic_DNA"/>
</dbReference>
<protein>
    <submittedName>
        <fullName evidence="3">Type IV pilus biogenesis protein PilP</fullName>
    </submittedName>
</protein>
<feature type="compositionally biased region" description="Low complexity" evidence="2">
    <location>
        <begin position="48"/>
        <end position="67"/>
    </location>
</feature>
<dbReference type="Proteomes" id="UP000199355">
    <property type="component" value="Unassembled WGS sequence"/>
</dbReference>
<evidence type="ECO:0000313" key="3">
    <source>
        <dbReference type="EMBL" id="SDF33905.1"/>
    </source>
</evidence>
<dbReference type="STRING" id="571438.SAMN05192586_10422"/>
<reference evidence="4" key="1">
    <citation type="submission" date="2016-10" db="EMBL/GenBank/DDBJ databases">
        <authorList>
            <person name="Varghese N."/>
            <person name="Submissions S."/>
        </authorList>
    </citation>
    <scope>NUCLEOTIDE SEQUENCE [LARGE SCALE GENOMIC DNA]</scope>
    <source>
        <strain evidence="4">KHC7</strain>
    </source>
</reference>
<proteinExistence type="predicted"/>
<accession>A0A1G7K9S1</accession>
<dbReference type="NCBIfam" id="TIGR03021">
    <property type="entry name" value="pilP_fam"/>
    <property type="match status" value="1"/>
</dbReference>
<dbReference type="OrthoDB" id="5452151at2"/>
<organism evidence="3 4">
    <name type="scientific">Desulfovibrio legallii</name>
    <dbReference type="NCBI Taxonomy" id="571438"/>
    <lineage>
        <taxon>Bacteria</taxon>
        <taxon>Pseudomonadati</taxon>
        <taxon>Thermodesulfobacteriota</taxon>
        <taxon>Desulfovibrionia</taxon>
        <taxon>Desulfovibrionales</taxon>
        <taxon>Desulfovibrionaceae</taxon>
        <taxon>Desulfovibrio</taxon>
    </lineage>
</organism>
<dbReference type="InterPro" id="IPR022753">
    <property type="entry name" value="T4SS_pilus_biogen_PilP"/>
</dbReference>
<evidence type="ECO:0000313" key="4">
    <source>
        <dbReference type="Proteomes" id="UP000199355"/>
    </source>
</evidence>
<evidence type="ECO:0000256" key="1">
    <source>
        <dbReference type="SAM" id="Coils"/>
    </source>
</evidence>
<keyword evidence="1" id="KW-0175">Coiled coil</keyword>
<dbReference type="AlphaFoldDB" id="A0A1G7K9S1"/>
<feature type="region of interest" description="Disordered" evidence="2">
    <location>
        <begin position="48"/>
        <end position="79"/>
    </location>
</feature>
<feature type="coiled-coil region" evidence="1">
    <location>
        <begin position="100"/>
        <end position="129"/>
    </location>
</feature>
<keyword evidence="4" id="KW-1185">Reference proteome</keyword>
<evidence type="ECO:0000256" key="2">
    <source>
        <dbReference type="SAM" id="MobiDB-lite"/>
    </source>
</evidence>
<gene>
    <name evidence="3" type="ORF">SAMN05192586_10422</name>
</gene>